<dbReference type="InterPro" id="IPR014036">
    <property type="entry name" value="DeoR-like_C"/>
</dbReference>
<keyword evidence="3" id="KW-0804">Transcription</keyword>
<dbReference type="PROSITE" id="PS50987">
    <property type="entry name" value="HTH_ARSR_2"/>
    <property type="match status" value="1"/>
</dbReference>
<gene>
    <name evidence="6" type="ORF">ODY23_01080</name>
</gene>
<evidence type="ECO:0000259" key="5">
    <source>
        <dbReference type="PROSITE" id="PS51000"/>
    </source>
</evidence>
<dbReference type="GO" id="GO:0003677">
    <property type="term" value="F:DNA binding"/>
    <property type="evidence" value="ECO:0007669"/>
    <property type="project" value="UniProtKB-KW"/>
</dbReference>
<evidence type="ECO:0000259" key="4">
    <source>
        <dbReference type="PROSITE" id="PS50987"/>
    </source>
</evidence>
<dbReference type="Gene3D" id="1.10.10.10">
    <property type="entry name" value="Winged helix-like DNA-binding domain superfamily/Winged helix DNA-binding domain"/>
    <property type="match status" value="1"/>
</dbReference>
<dbReference type="Proteomes" id="UP001072007">
    <property type="component" value="Unassembled WGS sequence"/>
</dbReference>
<dbReference type="EMBL" id="JAOTMD010000002">
    <property type="protein sequence ID" value="MCY3024903.1"/>
    <property type="molecule type" value="Genomic_DNA"/>
</dbReference>
<evidence type="ECO:0000256" key="1">
    <source>
        <dbReference type="ARBA" id="ARBA00023015"/>
    </source>
</evidence>
<evidence type="ECO:0000313" key="6">
    <source>
        <dbReference type="EMBL" id="MCY3024903.1"/>
    </source>
</evidence>
<keyword evidence="1" id="KW-0805">Transcription regulation</keyword>
<organism evidence="6 7">
    <name type="scientific">Aerococcus loyolae</name>
    <dbReference type="NCBI Taxonomy" id="2976809"/>
    <lineage>
        <taxon>Bacteria</taxon>
        <taxon>Bacillati</taxon>
        <taxon>Bacillota</taxon>
        <taxon>Bacilli</taxon>
        <taxon>Lactobacillales</taxon>
        <taxon>Aerococcaceae</taxon>
        <taxon>Aerococcus</taxon>
    </lineage>
</organism>
<dbReference type="RefSeq" id="WP_267995190.1">
    <property type="nucleotide sequence ID" value="NZ_JAOTMD010000002.1"/>
</dbReference>
<dbReference type="SMART" id="SM00420">
    <property type="entry name" value="HTH_DEOR"/>
    <property type="match status" value="1"/>
</dbReference>
<dbReference type="CDD" id="cd00090">
    <property type="entry name" value="HTH_ARSR"/>
    <property type="match status" value="1"/>
</dbReference>
<proteinExistence type="predicted"/>
<dbReference type="InterPro" id="IPR001845">
    <property type="entry name" value="HTH_ArsR_DNA-bd_dom"/>
</dbReference>
<dbReference type="InterPro" id="IPR050313">
    <property type="entry name" value="Carb_Metab_HTH_regulators"/>
</dbReference>
<comment type="caution">
    <text evidence="6">The sequence shown here is derived from an EMBL/GenBank/DDBJ whole genome shotgun (WGS) entry which is preliminary data.</text>
</comment>
<dbReference type="PANTHER" id="PTHR30363:SF44">
    <property type="entry name" value="AGA OPERON TRANSCRIPTIONAL REPRESSOR-RELATED"/>
    <property type="match status" value="1"/>
</dbReference>
<dbReference type="PROSITE" id="PS00894">
    <property type="entry name" value="HTH_DEOR_1"/>
    <property type="match status" value="1"/>
</dbReference>
<dbReference type="InterPro" id="IPR037171">
    <property type="entry name" value="NagB/RpiA_transferase-like"/>
</dbReference>
<dbReference type="InterPro" id="IPR018356">
    <property type="entry name" value="Tscrpt_reg_HTH_DeoR_CS"/>
</dbReference>
<dbReference type="PROSITE" id="PS51000">
    <property type="entry name" value="HTH_DEOR_2"/>
    <property type="match status" value="1"/>
</dbReference>
<dbReference type="SUPFAM" id="SSF46785">
    <property type="entry name" value="Winged helix' DNA-binding domain"/>
    <property type="match status" value="1"/>
</dbReference>
<protein>
    <submittedName>
        <fullName evidence="6">DeoR/GlpR family DNA-binding transcription regulator</fullName>
    </submittedName>
</protein>
<evidence type="ECO:0000256" key="2">
    <source>
        <dbReference type="ARBA" id="ARBA00023125"/>
    </source>
</evidence>
<feature type="domain" description="HTH deoR-type" evidence="5">
    <location>
        <begin position="3"/>
        <end position="58"/>
    </location>
</feature>
<keyword evidence="2 6" id="KW-0238">DNA-binding</keyword>
<dbReference type="InterPro" id="IPR001034">
    <property type="entry name" value="DeoR_HTH"/>
</dbReference>
<name>A0ABT4BZP5_9LACT</name>
<dbReference type="SUPFAM" id="SSF100950">
    <property type="entry name" value="NagB/RpiA/CoA transferase-like"/>
    <property type="match status" value="1"/>
</dbReference>
<dbReference type="PRINTS" id="PR00037">
    <property type="entry name" value="HTHLACR"/>
</dbReference>
<evidence type="ECO:0000256" key="3">
    <source>
        <dbReference type="ARBA" id="ARBA00023163"/>
    </source>
</evidence>
<keyword evidence="7" id="KW-1185">Reference proteome</keyword>
<dbReference type="SMART" id="SM01134">
    <property type="entry name" value="DeoRC"/>
    <property type="match status" value="1"/>
</dbReference>
<reference evidence="6" key="1">
    <citation type="submission" date="2024-05" db="EMBL/GenBank/DDBJ databases">
        <title>Aerococcus urinae taxonomy study.</title>
        <authorList>
            <person name="Christensen J."/>
            <person name="Senneby E."/>
        </authorList>
    </citation>
    <scope>NUCLEOTIDE SEQUENCE</scope>
    <source>
        <strain evidence="6">CDC-3352-U95</strain>
    </source>
</reference>
<dbReference type="InterPro" id="IPR011991">
    <property type="entry name" value="ArsR-like_HTH"/>
</dbReference>
<sequence length="223" mass="25459">MTSDERRISILNLLRKNKYMSLRNLAKNIAYSESTVRRDLNILERQNLVKRIRGGAIPIDESLIENRQSVKQNINTLLKKEIADLAIDFVEDYQTIFLDSSSTSQSLAHLLTRKNNLNIFTPNLVTARLLESGKSNNVFLLGGKMRDSICEGKFVLDTISQLNFDIAFISTRGFSVNHGFSERIESESSIKQLVKQKSDKVVMLIDEVNCKMKCIEKRTTKNQ</sequence>
<feature type="domain" description="HTH arsR-type" evidence="4">
    <location>
        <begin position="1"/>
        <end position="82"/>
    </location>
</feature>
<dbReference type="InterPro" id="IPR036388">
    <property type="entry name" value="WH-like_DNA-bd_sf"/>
</dbReference>
<dbReference type="Gene3D" id="3.40.50.1360">
    <property type="match status" value="1"/>
</dbReference>
<dbReference type="PANTHER" id="PTHR30363">
    <property type="entry name" value="HTH-TYPE TRANSCRIPTIONAL REGULATOR SRLR-RELATED"/>
    <property type="match status" value="1"/>
</dbReference>
<evidence type="ECO:0000313" key="7">
    <source>
        <dbReference type="Proteomes" id="UP001072007"/>
    </source>
</evidence>
<accession>A0ABT4BZP5</accession>
<dbReference type="Pfam" id="PF08220">
    <property type="entry name" value="HTH_DeoR"/>
    <property type="match status" value="1"/>
</dbReference>
<dbReference type="GeneID" id="86970071"/>
<dbReference type="Pfam" id="PF00455">
    <property type="entry name" value="DeoRC"/>
    <property type="match status" value="1"/>
</dbReference>
<dbReference type="InterPro" id="IPR036390">
    <property type="entry name" value="WH_DNA-bd_sf"/>
</dbReference>